<accession>A0ABV1ELN8</accession>
<proteinExistence type="predicted"/>
<dbReference type="Gene3D" id="3.30.429.10">
    <property type="entry name" value="Macrophage Migration Inhibitory Factor"/>
    <property type="match status" value="2"/>
</dbReference>
<keyword evidence="2" id="KW-1185">Reference proteome</keyword>
<dbReference type="InterPro" id="IPR014347">
    <property type="entry name" value="Tautomerase/MIF_sf"/>
</dbReference>
<comment type="caution">
    <text evidence="1">The sequence shown here is derived from an EMBL/GenBank/DDBJ whole genome shotgun (WGS) entry which is preliminary data.</text>
</comment>
<dbReference type="Proteomes" id="UP001440599">
    <property type="component" value="Unassembled WGS sequence"/>
</dbReference>
<name>A0ABV1ELN8_9FIRM</name>
<protein>
    <recommendedName>
        <fullName evidence="3">4-oxalocrotonate tautomerase</fullName>
    </recommendedName>
</protein>
<evidence type="ECO:0008006" key="3">
    <source>
        <dbReference type="Google" id="ProtNLM"/>
    </source>
</evidence>
<sequence>MPFVTLYLRKGSDDAALERSMREITLAGANTLENTLERMIRVSVYEAEPERVYCGGVPTQQLQPTVLFRIGPGRSAEAKASFMEQIAEILSRNLDCRKEDVRGYVMDNEEGHHFCIGGKHKDFTKKVK</sequence>
<organism evidence="1 2">
    <name type="scientific">Flavonifractor hominis</name>
    <dbReference type="NCBI Taxonomy" id="3133178"/>
    <lineage>
        <taxon>Bacteria</taxon>
        <taxon>Bacillati</taxon>
        <taxon>Bacillota</taxon>
        <taxon>Clostridia</taxon>
        <taxon>Eubacteriales</taxon>
        <taxon>Oscillospiraceae</taxon>
        <taxon>Flavonifractor</taxon>
    </lineage>
</organism>
<evidence type="ECO:0000313" key="1">
    <source>
        <dbReference type="EMBL" id="MEQ2455509.1"/>
    </source>
</evidence>
<reference evidence="1 2" key="1">
    <citation type="submission" date="2024-03" db="EMBL/GenBank/DDBJ databases">
        <title>Human intestinal bacterial collection.</title>
        <authorList>
            <person name="Pauvert C."/>
            <person name="Hitch T.C.A."/>
            <person name="Clavel T."/>
        </authorList>
    </citation>
    <scope>NUCLEOTIDE SEQUENCE [LARGE SCALE GENOMIC DNA]</scope>
    <source>
        <strain evidence="1 2">CLA-AP-H34</strain>
    </source>
</reference>
<evidence type="ECO:0000313" key="2">
    <source>
        <dbReference type="Proteomes" id="UP001440599"/>
    </source>
</evidence>
<dbReference type="RefSeq" id="WP_349139197.1">
    <property type="nucleotide sequence ID" value="NZ_JBBMFT010000001.1"/>
</dbReference>
<dbReference type="EMBL" id="JBBMFT010000001">
    <property type="protein sequence ID" value="MEQ2455509.1"/>
    <property type="molecule type" value="Genomic_DNA"/>
</dbReference>
<gene>
    <name evidence="1" type="ORF">WMO45_03160</name>
</gene>
<dbReference type="SUPFAM" id="SSF55331">
    <property type="entry name" value="Tautomerase/MIF"/>
    <property type="match status" value="1"/>
</dbReference>